<gene>
    <name evidence="2" type="ORF">HYN59_14790</name>
</gene>
<keyword evidence="3" id="KW-1185">Reference proteome</keyword>
<dbReference type="InterPro" id="IPR000477">
    <property type="entry name" value="RT_dom"/>
</dbReference>
<accession>A0A2S1R137</accession>
<dbReference type="AlphaFoldDB" id="A0A2S1R137"/>
<proteinExistence type="predicted"/>
<name>A0A2S1R137_9FLAO</name>
<dbReference type="KEGG" id="falb:HYN59_14790"/>
<dbReference type="CDD" id="cd01646">
    <property type="entry name" value="RT_Bac_retron_I"/>
    <property type="match status" value="1"/>
</dbReference>
<evidence type="ECO:0000259" key="1">
    <source>
        <dbReference type="PROSITE" id="PS50878"/>
    </source>
</evidence>
<dbReference type="OrthoDB" id="9780724at2"/>
<reference evidence="2 3" key="1">
    <citation type="submission" date="2018-04" db="EMBL/GenBank/DDBJ databases">
        <title>Genome sequencing of Flavobacterium sp. HYN0059.</title>
        <authorList>
            <person name="Yi H."/>
            <person name="Baek C."/>
        </authorList>
    </citation>
    <scope>NUCLEOTIDE SEQUENCE [LARGE SCALE GENOMIC DNA]</scope>
    <source>
        <strain evidence="2 3">HYN0059</strain>
    </source>
</reference>
<protein>
    <submittedName>
        <fullName evidence="2">Reverse transcriptase</fullName>
    </submittedName>
</protein>
<dbReference type="PROSITE" id="PS50878">
    <property type="entry name" value="RT_POL"/>
    <property type="match status" value="1"/>
</dbReference>
<dbReference type="GO" id="GO:0003964">
    <property type="term" value="F:RNA-directed DNA polymerase activity"/>
    <property type="evidence" value="ECO:0007669"/>
    <property type="project" value="UniProtKB-KW"/>
</dbReference>
<feature type="domain" description="Reverse transcriptase" evidence="1">
    <location>
        <begin position="58"/>
        <end position="345"/>
    </location>
</feature>
<keyword evidence="2" id="KW-0808">Transferase</keyword>
<dbReference type="Proteomes" id="UP000244929">
    <property type="component" value="Chromosome"/>
</dbReference>
<dbReference type="RefSeq" id="WP_108779019.1">
    <property type="nucleotide sequence ID" value="NZ_CP029186.1"/>
</dbReference>
<dbReference type="EMBL" id="CP029186">
    <property type="protein sequence ID" value="AWH86296.1"/>
    <property type="molecule type" value="Genomic_DNA"/>
</dbReference>
<dbReference type="Pfam" id="PF00078">
    <property type="entry name" value="RVT_1"/>
    <property type="match status" value="1"/>
</dbReference>
<organism evidence="2 3">
    <name type="scientific">Flavobacterium album</name>
    <dbReference type="NCBI Taxonomy" id="2175091"/>
    <lineage>
        <taxon>Bacteria</taxon>
        <taxon>Pseudomonadati</taxon>
        <taxon>Bacteroidota</taxon>
        <taxon>Flavobacteriia</taxon>
        <taxon>Flavobacteriales</taxon>
        <taxon>Flavobacteriaceae</taxon>
        <taxon>Flavobacterium</taxon>
    </lineage>
</organism>
<evidence type="ECO:0000313" key="3">
    <source>
        <dbReference type="Proteomes" id="UP000244929"/>
    </source>
</evidence>
<sequence length="773" mass="92274">MRKKVPIIRHSERVVLSDVLPYETPLIFSNRYFYKYLIKRKKCLKNVKFRSKHRAFTEIEKLLFTNQDVTSPFVFHIRHKTHDFRTLSLIHPSNQLKVLDFYEKYSESILYCCSLSPFSIRRPSKIARFSFYNDLLHKKNQDGDFEHAQVEEEDNEYENLKSFFTYQKYSNIHKFFESYQFHRSEKKYRKLLKVDISKCFDSIYTHTVSWAVFNKSIVKDNIPQSLKTFPGEFDYLMQKLNANETNGIVIGPEFSRIFAELILQQIDRNLYDRLKFNDGHTKSLIHKVDYEIFRYIDDYFIFYNDESDSQKILSDLKLCLGEYKMYINENKSATYEKPIITEISLAKQKISDLFKDHLKLKESISKDDENNSTIYFSSNSVITRFKTIVKETSVSYKDIMNYSLAVLDKKTAKLVNKFLKEKKINPDLDQKEYEKGFLEILDVSFFLYSVSPKVNSTIKLCLIIDKIIRFLKKNKSNSYIEPFSFNYKHNIFKKIADEIFLILQINKTKSETQVESLYLLIALSQLGREYRLNLKILSSYFHIDTKSDGTLVANNNLNYFSITVLLFYIKNIHQYRDIKYFIKDYIIEKFQMITINHKWKTESEAVILLMDILTCPYLNDSLEALERKEIKDNIVEIENSLLRNTTSDGLVNYISSVKKLFKKFKSHKTTKCLKDKIIRKFESNLEDYLNEINLRTGFEVYAKEEALMKFVDYFKNNFHEHIDIYKYKKQLLSLIGITENQTHLIQQEKFWFIKWTDFDFGMELQAKRSQEVY</sequence>
<keyword evidence="2" id="KW-0548">Nucleotidyltransferase</keyword>
<dbReference type="NCBIfam" id="NF041748">
    <property type="entry name" value="Drt3b"/>
    <property type="match status" value="1"/>
</dbReference>
<keyword evidence="2" id="KW-0695">RNA-directed DNA polymerase</keyword>
<evidence type="ECO:0000313" key="2">
    <source>
        <dbReference type="EMBL" id="AWH86296.1"/>
    </source>
</evidence>